<reference evidence="2" key="1">
    <citation type="submission" date="2011-08" db="EMBL/GenBank/DDBJ databases">
        <authorList>
            <person name="Rombauts S."/>
        </authorList>
    </citation>
    <scope>NUCLEOTIDE SEQUENCE</scope>
    <source>
        <strain evidence="2">London</strain>
    </source>
</reference>
<dbReference type="HOGENOM" id="CLU_3071269_0_0_1"/>
<organism evidence="1 2">
    <name type="scientific">Tetranychus urticae</name>
    <name type="common">Two-spotted spider mite</name>
    <dbReference type="NCBI Taxonomy" id="32264"/>
    <lineage>
        <taxon>Eukaryota</taxon>
        <taxon>Metazoa</taxon>
        <taxon>Ecdysozoa</taxon>
        <taxon>Arthropoda</taxon>
        <taxon>Chelicerata</taxon>
        <taxon>Arachnida</taxon>
        <taxon>Acari</taxon>
        <taxon>Acariformes</taxon>
        <taxon>Trombidiformes</taxon>
        <taxon>Prostigmata</taxon>
        <taxon>Eleutherengona</taxon>
        <taxon>Raphignathae</taxon>
        <taxon>Tetranychoidea</taxon>
        <taxon>Tetranychidae</taxon>
        <taxon>Tetranychus</taxon>
    </lineage>
</organism>
<protein>
    <submittedName>
        <fullName evidence="1">Uncharacterized protein</fullName>
    </submittedName>
</protein>
<dbReference type="EnsemblMetazoa" id="tetur02g12940.1">
    <property type="protein sequence ID" value="tetur02g12940.1"/>
    <property type="gene ID" value="tetur02g12940"/>
</dbReference>
<name>T1JXR3_TETUR</name>
<dbReference type="Proteomes" id="UP000015104">
    <property type="component" value="Unassembled WGS sequence"/>
</dbReference>
<proteinExistence type="predicted"/>
<evidence type="ECO:0000313" key="2">
    <source>
        <dbReference type="Proteomes" id="UP000015104"/>
    </source>
</evidence>
<dbReference type="AlphaFoldDB" id="T1JXR3"/>
<reference evidence="1" key="2">
    <citation type="submission" date="2015-06" db="UniProtKB">
        <authorList>
            <consortium name="EnsemblMetazoa"/>
        </authorList>
    </citation>
    <scope>IDENTIFICATION</scope>
</reference>
<dbReference type="Gene3D" id="1.10.510.10">
    <property type="entry name" value="Transferase(Phosphotransferase) domain 1"/>
    <property type="match status" value="1"/>
</dbReference>
<sequence length="53" mass="6228">MNRNCRNRNPKRIVEKGSYTEKDASALICQILDPVDYMHCQSDVHVEIRKSHQ</sequence>
<dbReference type="STRING" id="32264.T1JXR3"/>
<dbReference type="EMBL" id="CAEY01000835">
    <property type="status" value="NOT_ANNOTATED_CDS"/>
    <property type="molecule type" value="Genomic_DNA"/>
</dbReference>
<keyword evidence="2" id="KW-1185">Reference proteome</keyword>
<evidence type="ECO:0000313" key="1">
    <source>
        <dbReference type="EnsemblMetazoa" id="tetur02g12940.1"/>
    </source>
</evidence>
<accession>T1JXR3</accession>